<evidence type="ECO:0000313" key="2">
    <source>
        <dbReference type="Proteomes" id="UP001348369"/>
    </source>
</evidence>
<organism evidence="1 2">
    <name type="scientific">Streptomyces scopuliridis</name>
    <dbReference type="NCBI Taxonomy" id="452529"/>
    <lineage>
        <taxon>Bacteria</taxon>
        <taxon>Bacillati</taxon>
        <taxon>Actinomycetota</taxon>
        <taxon>Actinomycetes</taxon>
        <taxon>Kitasatosporales</taxon>
        <taxon>Streptomycetaceae</taxon>
        <taxon>Streptomyces</taxon>
    </lineage>
</organism>
<gene>
    <name evidence="1" type="ORF">OG835_03535</name>
</gene>
<protein>
    <submittedName>
        <fullName evidence="1">Uncharacterized protein</fullName>
    </submittedName>
</protein>
<reference evidence="1" key="1">
    <citation type="submission" date="2022-10" db="EMBL/GenBank/DDBJ databases">
        <title>The complete genomes of actinobacterial strains from the NBC collection.</title>
        <authorList>
            <person name="Joergensen T.S."/>
            <person name="Alvarez Arevalo M."/>
            <person name="Sterndorff E.B."/>
            <person name="Faurdal D."/>
            <person name="Vuksanovic O."/>
            <person name="Mourched A.-S."/>
            <person name="Charusanti P."/>
            <person name="Shaw S."/>
            <person name="Blin K."/>
            <person name="Weber T."/>
        </authorList>
    </citation>
    <scope>NUCLEOTIDE SEQUENCE</scope>
    <source>
        <strain evidence="1">NBC 01771</strain>
    </source>
</reference>
<dbReference type="Proteomes" id="UP001348369">
    <property type="component" value="Chromosome"/>
</dbReference>
<proteinExistence type="predicted"/>
<sequence length="252" mass="28256">MVSPRLPGRSSGPRPLLRRWRLPPPRSWYGKRRRVDRDTHEDRLAAWTEEAVRDAWAERRRITIGLETTVLARTAEVVEEAEAGRLAQTAERARDALTAMRSLLETVRDGEQHAELRPQPTLQALDLLVGQCRATGRQVEVRLTDRVPERLLAAVDIAAYRAAETILQAGGDEPAVLVLDTEDRVLTLTANGVSRATRLAARRRLVRPGPDPGPRRLEADGLRAEQFPPAGMGRCLRGLTRQSRNRVWTIGR</sequence>
<dbReference type="EMBL" id="CP109109">
    <property type="protein sequence ID" value="WSB96157.1"/>
    <property type="molecule type" value="Genomic_DNA"/>
</dbReference>
<evidence type="ECO:0000313" key="1">
    <source>
        <dbReference type="EMBL" id="WSB96157.1"/>
    </source>
</evidence>
<keyword evidence="2" id="KW-1185">Reference proteome</keyword>
<accession>A0ACD4ZED9</accession>
<name>A0ACD4ZED9_9ACTN</name>